<keyword evidence="8" id="KW-0560">Oxidoreductase</keyword>
<dbReference type="NCBIfam" id="TIGR00476">
    <property type="entry name" value="selD"/>
    <property type="match status" value="1"/>
</dbReference>
<dbReference type="Pfam" id="PF00586">
    <property type="entry name" value="AIRS"/>
    <property type="match status" value="1"/>
</dbReference>
<evidence type="ECO:0000256" key="7">
    <source>
        <dbReference type="ARBA" id="ARBA00022840"/>
    </source>
</evidence>
<evidence type="ECO:0000259" key="10">
    <source>
        <dbReference type="Pfam" id="PF00586"/>
    </source>
</evidence>
<dbReference type="RefSeq" id="WP_311689372.1">
    <property type="nucleotide sequence ID" value="NZ_JAVRHL010000001.1"/>
</dbReference>
<evidence type="ECO:0000256" key="2">
    <source>
        <dbReference type="ARBA" id="ARBA00022630"/>
    </source>
</evidence>
<dbReference type="EMBL" id="JAVRHL010000001">
    <property type="protein sequence ID" value="MDT0681599.1"/>
    <property type="molecule type" value="Genomic_DNA"/>
</dbReference>
<keyword evidence="3 13" id="KW-0808">Transferase</keyword>
<dbReference type="InterPro" id="IPR004536">
    <property type="entry name" value="SPS/SelD"/>
</dbReference>
<dbReference type="Gene3D" id="3.50.50.100">
    <property type="match status" value="1"/>
</dbReference>
<evidence type="ECO:0000313" key="14">
    <source>
        <dbReference type="Proteomes" id="UP001265259"/>
    </source>
</evidence>
<dbReference type="SUPFAM" id="SSF55326">
    <property type="entry name" value="PurM N-terminal domain-like"/>
    <property type="match status" value="1"/>
</dbReference>
<dbReference type="InterPro" id="IPR017584">
    <property type="entry name" value="Pyridine_nucleo_diS_OxRdtase_N"/>
</dbReference>
<dbReference type="NCBIfam" id="TIGR03169">
    <property type="entry name" value="Nterm_to_SelD"/>
    <property type="match status" value="1"/>
</dbReference>
<evidence type="ECO:0000259" key="12">
    <source>
        <dbReference type="Pfam" id="PF07992"/>
    </source>
</evidence>
<evidence type="ECO:0000256" key="5">
    <source>
        <dbReference type="ARBA" id="ARBA00022777"/>
    </source>
</evidence>
<accession>A0ABU3DDH8</accession>
<dbReference type="Gene3D" id="3.30.1330.10">
    <property type="entry name" value="PurM-like, N-terminal domain"/>
    <property type="match status" value="1"/>
</dbReference>
<name>A0ABU3DDH8_9RHOB</name>
<dbReference type="InterPro" id="IPR036188">
    <property type="entry name" value="FAD/NAD-bd_sf"/>
</dbReference>
<keyword evidence="7" id="KW-0067">ATP-binding</keyword>
<evidence type="ECO:0000256" key="8">
    <source>
        <dbReference type="ARBA" id="ARBA00023002"/>
    </source>
</evidence>
<organism evidence="13 14">
    <name type="scientific">Tropicimonas omnivorans</name>
    <dbReference type="NCBI Taxonomy" id="3075590"/>
    <lineage>
        <taxon>Bacteria</taxon>
        <taxon>Pseudomonadati</taxon>
        <taxon>Pseudomonadota</taxon>
        <taxon>Alphaproteobacteria</taxon>
        <taxon>Rhodobacterales</taxon>
        <taxon>Roseobacteraceae</taxon>
        <taxon>Tropicimonas</taxon>
    </lineage>
</organism>
<gene>
    <name evidence="13" type="primary">selD</name>
    <name evidence="13" type="ORF">RM543_02790</name>
</gene>
<evidence type="ECO:0000256" key="6">
    <source>
        <dbReference type="ARBA" id="ARBA00022827"/>
    </source>
</evidence>
<dbReference type="InterPro" id="IPR023753">
    <property type="entry name" value="FAD/NAD-binding_dom"/>
</dbReference>
<dbReference type="Pfam" id="PF07992">
    <property type="entry name" value="Pyr_redox_2"/>
    <property type="match status" value="1"/>
</dbReference>
<evidence type="ECO:0000256" key="4">
    <source>
        <dbReference type="ARBA" id="ARBA00022741"/>
    </source>
</evidence>
<dbReference type="SUPFAM" id="SSF56042">
    <property type="entry name" value="PurM C-terminal domain-like"/>
    <property type="match status" value="1"/>
</dbReference>
<feature type="domain" description="FAD/NAD(P)-binding" evidence="12">
    <location>
        <begin position="10"/>
        <end position="298"/>
    </location>
</feature>
<dbReference type="InterPro" id="IPR051169">
    <property type="entry name" value="NADH-Q_oxidoreductase"/>
</dbReference>
<sequence length="727" mass="75288">MQSAAPLTRDLVLVGGGHAHALVLRRWGMDPLPGARLTLIDPLPVTAYTGMLPGHVAGHYARDDLEIDLVRLARFAGARLIQARATGIDREARTVFLEGGRQLRYDVASLDIGITSDMPDLPGFAEHGHPAKPLDRFAADWAAFLARIEAGESAPSVAVIGGGVAGTELALAMAHRLRAEGHAAQVSLLDKSEPPTGLSPRAGAALTARLDGLRIERMSGAVVRKVTEDGVVLEDGRAIPAAFVVGAAGARPQDWVSKLGLPHQNGYLSVTETLASEGDPRLFAAGDCAHYAFAPRPKAGIYAVRAAPVLYRNLRAALGAGRAKPFKPQKGYLKIVSAGERYAVADKWSLAIRGPLVWHWKDRIDRRFMEKLTELSPMRSAAPEGEAAEGVREAMSGPPPCAGCGAKVARGDLAAALAKVPSAARADVLSEPGDDAAILGIGDVRQVVTTDHLRAMTEDPALMARIAAIHALGDIWAMGAAPQAALATIILPRMAPALQRNALAEITTAAGAIFAAEGAALAGGHTTLGSELTIGFSITGLCQGAPVTLAGAEAGDVLLLTKPVGSGTVMAGEMRLEASGRDVTETLQIMARPQGEAARRLATVARAMTDVTGFGLAGHLLGICDASGIGAELDIGAVPLMPGAAELAARGVRSTLHASNLDWSGGRIDAKKATLDSPAAVLLHDPQTAGGLLAAVPEAEAEALVRVIPDAVRIGRIVDGPPRIALL</sequence>
<dbReference type="Gene3D" id="3.90.650.10">
    <property type="entry name" value="PurM-like C-terminal domain"/>
    <property type="match status" value="1"/>
</dbReference>
<evidence type="ECO:0000256" key="3">
    <source>
        <dbReference type="ARBA" id="ARBA00022679"/>
    </source>
</evidence>
<dbReference type="InterPro" id="IPR016188">
    <property type="entry name" value="PurM-like_N"/>
</dbReference>
<dbReference type="InterPro" id="IPR010918">
    <property type="entry name" value="PurM-like_C_dom"/>
</dbReference>
<evidence type="ECO:0000313" key="13">
    <source>
        <dbReference type="EMBL" id="MDT0681599.1"/>
    </source>
</evidence>
<reference evidence="13 14" key="1">
    <citation type="submission" date="2023-09" db="EMBL/GenBank/DDBJ databases">
        <authorList>
            <person name="Rey-Velasco X."/>
        </authorList>
    </citation>
    <scope>NUCLEOTIDE SEQUENCE [LARGE SCALE GENOMIC DNA]</scope>
    <source>
        <strain evidence="13 14">F158</strain>
    </source>
</reference>
<evidence type="ECO:0000256" key="1">
    <source>
        <dbReference type="ARBA" id="ARBA00001974"/>
    </source>
</evidence>
<keyword evidence="14" id="KW-1185">Reference proteome</keyword>
<dbReference type="SUPFAM" id="SSF51905">
    <property type="entry name" value="FAD/NAD(P)-binding domain"/>
    <property type="match status" value="2"/>
</dbReference>
<feature type="domain" description="PurM-like C-terminal" evidence="11">
    <location>
        <begin position="553"/>
        <end position="721"/>
    </location>
</feature>
<keyword evidence="9" id="KW-0711">Selenium</keyword>
<keyword evidence="6" id="KW-0274">FAD</keyword>
<dbReference type="PANTHER" id="PTHR42913:SF9">
    <property type="entry name" value="SLR1591 PROTEIN"/>
    <property type="match status" value="1"/>
</dbReference>
<evidence type="ECO:0000256" key="9">
    <source>
        <dbReference type="ARBA" id="ARBA00023266"/>
    </source>
</evidence>
<comment type="caution">
    <text evidence="13">The sequence shown here is derived from an EMBL/GenBank/DDBJ whole genome shotgun (WGS) entry which is preliminary data.</text>
</comment>
<dbReference type="GO" id="GO:0004756">
    <property type="term" value="F:selenide, water dikinase activity"/>
    <property type="evidence" value="ECO:0007669"/>
    <property type="project" value="UniProtKB-EC"/>
</dbReference>
<dbReference type="InterPro" id="IPR036676">
    <property type="entry name" value="PurM-like_C_sf"/>
</dbReference>
<dbReference type="CDD" id="cd02195">
    <property type="entry name" value="SelD"/>
    <property type="match status" value="1"/>
</dbReference>
<keyword evidence="5" id="KW-0418">Kinase</keyword>
<keyword evidence="4" id="KW-0547">Nucleotide-binding</keyword>
<comment type="cofactor">
    <cofactor evidence="1">
        <name>FAD</name>
        <dbReference type="ChEBI" id="CHEBI:57692"/>
    </cofactor>
</comment>
<protein>
    <submittedName>
        <fullName evidence="13">Selenide, water dikinase SelD</fullName>
        <ecNumber evidence="13">2.7.9.3</ecNumber>
    </submittedName>
</protein>
<dbReference type="InterPro" id="IPR036921">
    <property type="entry name" value="PurM-like_N_sf"/>
</dbReference>
<dbReference type="PANTHER" id="PTHR42913">
    <property type="entry name" value="APOPTOSIS-INDUCING FACTOR 1"/>
    <property type="match status" value="1"/>
</dbReference>
<dbReference type="EC" id="2.7.9.3" evidence="13"/>
<dbReference type="Pfam" id="PF02769">
    <property type="entry name" value="AIRS_C"/>
    <property type="match status" value="1"/>
</dbReference>
<evidence type="ECO:0000259" key="11">
    <source>
        <dbReference type="Pfam" id="PF02769"/>
    </source>
</evidence>
<keyword evidence="2" id="KW-0285">Flavoprotein</keyword>
<feature type="domain" description="PurM-like N-terminal" evidence="10">
    <location>
        <begin position="433"/>
        <end position="541"/>
    </location>
</feature>
<proteinExistence type="predicted"/>
<dbReference type="Proteomes" id="UP001265259">
    <property type="component" value="Unassembled WGS sequence"/>
</dbReference>